<evidence type="ECO:0000313" key="10">
    <source>
        <dbReference type="Proteomes" id="UP000178385"/>
    </source>
</evidence>
<evidence type="ECO:0000256" key="5">
    <source>
        <dbReference type="ARBA" id="ARBA00022960"/>
    </source>
</evidence>
<dbReference type="NCBIfam" id="TIGR03426">
    <property type="entry name" value="shape_MreD"/>
    <property type="match status" value="1"/>
</dbReference>
<evidence type="ECO:0000256" key="7">
    <source>
        <dbReference type="ARBA" id="ARBA00023136"/>
    </source>
</evidence>
<keyword evidence="3" id="KW-1003">Cell membrane</keyword>
<dbReference type="GO" id="GO:0008360">
    <property type="term" value="P:regulation of cell shape"/>
    <property type="evidence" value="ECO:0007669"/>
    <property type="project" value="UniProtKB-KW"/>
</dbReference>
<comment type="caution">
    <text evidence="9">The sequence shown here is derived from an EMBL/GenBank/DDBJ whole genome shotgun (WGS) entry which is preliminary data.</text>
</comment>
<dbReference type="GO" id="GO:0005886">
    <property type="term" value="C:plasma membrane"/>
    <property type="evidence" value="ECO:0007669"/>
    <property type="project" value="UniProtKB-SubCell"/>
</dbReference>
<proteinExistence type="inferred from homology"/>
<comment type="similarity">
    <text evidence="2">Belongs to the MreD family.</text>
</comment>
<dbReference type="EMBL" id="MHIG01000003">
    <property type="protein sequence ID" value="OGY48150.1"/>
    <property type="molecule type" value="Genomic_DNA"/>
</dbReference>
<evidence type="ECO:0000256" key="3">
    <source>
        <dbReference type="ARBA" id="ARBA00022475"/>
    </source>
</evidence>
<feature type="transmembrane region" description="Helical" evidence="8">
    <location>
        <begin position="68"/>
        <end position="88"/>
    </location>
</feature>
<comment type="subcellular location">
    <subcellularLocation>
        <location evidence="1">Cell membrane</location>
        <topology evidence="1">Multi-pass membrane protein</topology>
    </subcellularLocation>
</comment>
<feature type="transmembrane region" description="Helical" evidence="8">
    <location>
        <begin position="6"/>
        <end position="25"/>
    </location>
</feature>
<keyword evidence="4 8" id="KW-0812">Transmembrane</keyword>
<evidence type="ECO:0000256" key="8">
    <source>
        <dbReference type="SAM" id="Phobius"/>
    </source>
</evidence>
<name>A0A1G1Y8V9_9BACT</name>
<feature type="transmembrane region" description="Helical" evidence="8">
    <location>
        <begin position="100"/>
        <end position="121"/>
    </location>
</feature>
<reference evidence="9 10" key="1">
    <citation type="journal article" date="2016" name="Nat. Commun.">
        <title>Thousands of microbial genomes shed light on interconnected biogeochemical processes in an aquifer system.</title>
        <authorList>
            <person name="Anantharaman K."/>
            <person name="Brown C.T."/>
            <person name="Hug L.A."/>
            <person name="Sharon I."/>
            <person name="Castelle C.J."/>
            <person name="Probst A.J."/>
            <person name="Thomas B.C."/>
            <person name="Singh A."/>
            <person name="Wilkins M.J."/>
            <person name="Karaoz U."/>
            <person name="Brodie E.L."/>
            <person name="Williams K.H."/>
            <person name="Hubbard S.S."/>
            <person name="Banfield J.F."/>
        </authorList>
    </citation>
    <scope>NUCLEOTIDE SEQUENCE [LARGE SCALE GENOMIC DNA]</scope>
</reference>
<dbReference type="AlphaFoldDB" id="A0A1G1Y8V9"/>
<sequence length="173" mass="19499">MNKIIVTILAVLILVVVQISLITAWPPPVQYANIVLAVVIFVSVLANQEFGLALAAVSGFLLDLYSPHAFGLTILSLVFVSWVVSLLFRQFFTNRSLYPLFLLGLAGTFFFETILLVGGYVFNDTLFAAGVFWSWLTIVSWEAFLNLLILGVLFIIFNRFTDRFHLQLTRFDL</sequence>
<dbReference type="Pfam" id="PF04093">
    <property type="entry name" value="MreD"/>
    <property type="match status" value="1"/>
</dbReference>
<dbReference type="InterPro" id="IPR007227">
    <property type="entry name" value="Cell_shape_determining_MreD"/>
</dbReference>
<accession>A0A1G1Y8V9</accession>
<keyword evidence="7 8" id="KW-0472">Membrane</keyword>
<evidence type="ECO:0000256" key="2">
    <source>
        <dbReference type="ARBA" id="ARBA00007776"/>
    </source>
</evidence>
<gene>
    <name evidence="9" type="ORF">A2840_02205</name>
</gene>
<protein>
    <submittedName>
        <fullName evidence="9">Rod shape-determining protein MreD</fullName>
    </submittedName>
</protein>
<keyword evidence="6 8" id="KW-1133">Transmembrane helix</keyword>
<feature type="transmembrane region" description="Helical" evidence="8">
    <location>
        <begin position="34"/>
        <end position="62"/>
    </location>
</feature>
<evidence type="ECO:0000256" key="6">
    <source>
        <dbReference type="ARBA" id="ARBA00022989"/>
    </source>
</evidence>
<feature type="transmembrane region" description="Helical" evidence="8">
    <location>
        <begin position="133"/>
        <end position="157"/>
    </location>
</feature>
<dbReference type="Proteomes" id="UP000178385">
    <property type="component" value="Unassembled WGS sequence"/>
</dbReference>
<evidence type="ECO:0000256" key="4">
    <source>
        <dbReference type="ARBA" id="ARBA00022692"/>
    </source>
</evidence>
<keyword evidence="5" id="KW-0133">Cell shape</keyword>
<evidence type="ECO:0000313" key="9">
    <source>
        <dbReference type="EMBL" id="OGY48150.1"/>
    </source>
</evidence>
<organism evidence="9 10">
    <name type="scientific">Candidatus Buchananbacteria bacterium RIFCSPHIGHO2_01_FULL_47_11b</name>
    <dbReference type="NCBI Taxonomy" id="1797537"/>
    <lineage>
        <taxon>Bacteria</taxon>
        <taxon>Candidatus Buchananiibacteriota</taxon>
    </lineage>
</organism>
<evidence type="ECO:0000256" key="1">
    <source>
        <dbReference type="ARBA" id="ARBA00004651"/>
    </source>
</evidence>